<name>A0A015K1L1_RHIIW</name>
<dbReference type="NCBIfam" id="NF040713">
    <property type="entry name" value="ZapE"/>
    <property type="match status" value="1"/>
</dbReference>
<dbReference type="Gene3D" id="3.40.50.300">
    <property type="entry name" value="P-loop containing nucleotide triphosphate hydrolases"/>
    <property type="match status" value="1"/>
</dbReference>
<dbReference type="STRING" id="1432141.A0A015K1L1"/>
<dbReference type="AlphaFoldDB" id="A0A015K1L1"/>
<dbReference type="InterPro" id="IPR005654">
    <property type="entry name" value="ATPase_AFG1-like"/>
</dbReference>
<dbReference type="GO" id="GO:0016887">
    <property type="term" value="F:ATP hydrolysis activity"/>
    <property type="evidence" value="ECO:0007669"/>
    <property type="project" value="InterPro"/>
</dbReference>
<dbReference type="Pfam" id="PF03969">
    <property type="entry name" value="AFG1_ATPase"/>
    <property type="match status" value="1"/>
</dbReference>
<evidence type="ECO:0000256" key="2">
    <source>
        <dbReference type="ARBA" id="ARBA00022741"/>
    </source>
</evidence>
<evidence type="ECO:0000256" key="1">
    <source>
        <dbReference type="ARBA" id="ARBA00010322"/>
    </source>
</evidence>
<accession>A0A015K1L1</accession>
<keyword evidence="5" id="KW-1185">Reference proteome</keyword>
<dbReference type="PANTHER" id="PTHR12169:SF6">
    <property type="entry name" value="AFG1-LIKE ATPASE"/>
    <property type="match status" value="1"/>
</dbReference>
<organism evidence="4 5">
    <name type="scientific">Rhizophagus irregularis (strain DAOM 197198w)</name>
    <name type="common">Glomus intraradices</name>
    <dbReference type="NCBI Taxonomy" id="1432141"/>
    <lineage>
        <taxon>Eukaryota</taxon>
        <taxon>Fungi</taxon>
        <taxon>Fungi incertae sedis</taxon>
        <taxon>Mucoromycota</taxon>
        <taxon>Glomeromycotina</taxon>
        <taxon>Glomeromycetes</taxon>
        <taxon>Glomerales</taxon>
        <taxon>Glomeraceae</taxon>
        <taxon>Rhizophagus</taxon>
    </lineage>
</organism>
<gene>
    <name evidence="4" type="ORF">RirG_059390</name>
</gene>
<comment type="similarity">
    <text evidence="1">Belongs to the AFG1 ATPase family.</text>
</comment>
<sequence length="543" mass="62595">MTTIENLSKLTRTFAYSYSFSRLNRTIQYHGRSTFNARYSCIFRKYSVLKTQDTLKSRTIRFKVKGYSKSSLATSNGNLEIVADNYSSVGPFVSENNLRTLDANYLLENTSISNAGPISRYNALVASGMVREDSFQRSIVNILQDMHDRLLNYDPPLITDATDEVDSGSVFGKIFKLFGALSKSRTINSPKGLYLYGDVGSGKTMLMDLFYDTLLTKRKRRVHFHAFMLDVHDRIYRLKQANYETYDPIPRIATDLANDAIILCFDEFQVTDIADAMILRRLFDELFSRDVVIVTTSNRHPDDLYKNGIQRKSFIPCIELIKQKCQIQTLDSGEDYRKLARETTRAYFYPLNSQTSESINNIFKTLTKNDHVTKRKLRFLGRSLIVPESCNDIAKFTFRELCCRSLSSADYLELMKYYNVIILTNIPQMNFALRNEARRFITLIDALYDKKAILICSADTPIHDLFNEKSPLHPEGIQHTIFGDVEFHLGKDEQNENLPIFTGEEEKFAFKRAISRLTEMQGEEWMKKVILRIRSSGKINGTR</sequence>
<dbReference type="GO" id="GO:0005524">
    <property type="term" value="F:ATP binding"/>
    <property type="evidence" value="ECO:0007669"/>
    <property type="project" value="UniProtKB-KW"/>
</dbReference>
<keyword evidence="2" id="KW-0547">Nucleotide-binding</keyword>
<reference evidence="4 5" key="1">
    <citation type="submission" date="2014-02" db="EMBL/GenBank/DDBJ databases">
        <title>Single nucleus genome sequencing reveals high similarity among nuclei of an endomycorrhizal fungus.</title>
        <authorList>
            <person name="Lin K."/>
            <person name="Geurts R."/>
            <person name="Zhang Z."/>
            <person name="Limpens E."/>
            <person name="Saunders D.G."/>
            <person name="Mu D."/>
            <person name="Pang E."/>
            <person name="Cao H."/>
            <person name="Cha H."/>
            <person name="Lin T."/>
            <person name="Zhou Q."/>
            <person name="Shang Y."/>
            <person name="Li Y."/>
            <person name="Ivanov S."/>
            <person name="Sharma T."/>
            <person name="Velzen R.V."/>
            <person name="Ruijter N.D."/>
            <person name="Aanen D.K."/>
            <person name="Win J."/>
            <person name="Kamoun S."/>
            <person name="Bisseling T."/>
            <person name="Huang S."/>
        </authorList>
    </citation>
    <scope>NUCLEOTIDE SEQUENCE [LARGE SCALE GENOMIC DNA]</scope>
    <source>
        <strain evidence="5">DAOM197198w</strain>
    </source>
</reference>
<evidence type="ECO:0000256" key="3">
    <source>
        <dbReference type="ARBA" id="ARBA00022840"/>
    </source>
</evidence>
<dbReference type="OMA" id="ARRFINM"/>
<comment type="caution">
    <text evidence="4">The sequence shown here is derived from an EMBL/GenBank/DDBJ whole genome shotgun (WGS) entry which is preliminary data.</text>
</comment>
<protein>
    <submittedName>
        <fullName evidence="4">Afg1p</fullName>
    </submittedName>
</protein>
<dbReference type="Proteomes" id="UP000022910">
    <property type="component" value="Unassembled WGS sequence"/>
</dbReference>
<dbReference type="SUPFAM" id="SSF52540">
    <property type="entry name" value="P-loop containing nucleoside triphosphate hydrolases"/>
    <property type="match status" value="1"/>
</dbReference>
<evidence type="ECO:0000313" key="4">
    <source>
        <dbReference type="EMBL" id="EXX73540.1"/>
    </source>
</evidence>
<dbReference type="OrthoDB" id="548867at2759"/>
<dbReference type="PANTHER" id="PTHR12169">
    <property type="entry name" value="ATPASE N2B"/>
    <property type="match status" value="1"/>
</dbReference>
<dbReference type="EMBL" id="JEMT01014398">
    <property type="protein sequence ID" value="EXX73540.1"/>
    <property type="molecule type" value="Genomic_DNA"/>
</dbReference>
<keyword evidence="3" id="KW-0067">ATP-binding</keyword>
<dbReference type="HOGENOM" id="CLU_008681_1_1_1"/>
<dbReference type="InterPro" id="IPR027417">
    <property type="entry name" value="P-loop_NTPase"/>
</dbReference>
<dbReference type="GO" id="GO:0005739">
    <property type="term" value="C:mitochondrion"/>
    <property type="evidence" value="ECO:0007669"/>
    <property type="project" value="TreeGrafter"/>
</dbReference>
<evidence type="ECO:0000313" key="5">
    <source>
        <dbReference type="Proteomes" id="UP000022910"/>
    </source>
</evidence>
<proteinExistence type="inferred from homology"/>